<evidence type="ECO:0000256" key="3">
    <source>
        <dbReference type="ARBA" id="ARBA00022989"/>
    </source>
</evidence>
<dbReference type="PANTHER" id="PTHR31274">
    <property type="entry name" value="PROTEIN ECM3"/>
    <property type="match status" value="1"/>
</dbReference>
<dbReference type="GO" id="GO:0055085">
    <property type="term" value="P:transmembrane transport"/>
    <property type="evidence" value="ECO:0007669"/>
    <property type="project" value="InterPro"/>
</dbReference>
<dbReference type="InterPro" id="IPR004776">
    <property type="entry name" value="Mem_transp_PIN-like"/>
</dbReference>
<accession>A0A2H3JRR3</accession>
<feature type="transmembrane region" description="Helical" evidence="5">
    <location>
        <begin position="430"/>
        <end position="451"/>
    </location>
</feature>
<dbReference type="Pfam" id="PF03547">
    <property type="entry name" value="Mem_trans"/>
    <property type="match status" value="1"/>
</dbReference>
<dbReference type="OrthoDB" id="435607at2759"/>
<keyword evidence="2 5" id="KW-0812">Transmembrane</keyword>
<feature type="transmembrane region" description="Helical" evidence="5">
    <location>
        <begin position="130"/>
        <end position="150"/>
    </location>
</feature>
<evidence type="ECO:0008006" key="8">
    <source>
        <dbReference type="Google" id="ProtNLM"/>
    </source>
</evidence>
<feature type="transmembrane region" description="Helical" evidence="5">
    <location>
        <begin position="90"/>
        <end position="110"/>
    </location>
</feature>
<organism evidence="6 7">
    <name type="scientific">Wolfiporia cocos (strain MD-104)</name>
    <name type="common">Brown rot fungus</name>
    <dbReference type="NCBI Taxonomy" id="742152"/>
    <lineage>
        <taxon>Eukaryota</taxon>
        <taxon>Fungi</taxon>
        <taxon>Dikarya</taxon>
        <taxon>Basidiomycota</taxon>
        <taxon>Agaricomycotina</taxon>
        <taxon>Agaricomycetes</taxon>
        <taxon>Polyporales</taxon>
        <taxon>Phaeolaceae</taxon>
        <taxon>Wolfiporia</taxon>
    </lineage>
</organism>
<keyword evidence="7" id="KW-1185">Reference proteome</keyword>
<protein>
    <recommendedName>
        <fullName evidence="8">Auxin efflux carrier</fullName>
    </recommendedName>
</protein>
<keyword evidence="3 5" id="KW-1133">Transmembrane helix</keyword>
<feature type="transmembrane region" description="Helical" evidence="5">
    <location>
        <begin position="463"/>
        <end position="485"/>
    </location>
</feature>
<gene>
    <name evidence="6" type="ORF">WOLCODRAFT_133395</name>
</gene>
<evidence type="ECO:0000256" key="1">
    <source>
        <dbReference type="ARBA" id="ARBA00004141"/>
    </source>
</evidence>
<dbReference type="AlphaFoldDB" id="A0A2H3JRR3"/>
<dbReference type="EMBL" id="KB468168">
    <property type="protein sequence ID" value="PCH44842.1"/>
    <property type="molecule type" value="Genomic_DNA"/>
</dbReference>
<evidence type="ECO:0000256" key="2">
    <source>
        <dbReference type="ARBA" id="ARBA00022692"/>
    </source>
</evidence>
<reference evidence="6 7" key="1">
    <citation type="journal article" date="2012" name="Science">
        <title>The Paleozoic origin of enzymatic lignin decomposition reconstructed from 31 fungal genomes.</title>
        <authorList>
            <person name="Floudas D."/>
            <person name="Binder M."/>
            <person name="Riley R."/>
            <person name="Barry K."/>
            <person name="Blanchette R.A."/>
            <person name="Henrissat B."/>
            <person name="Martinez A.T."/>
            <person name="Otillar R."/>
            <person name="Spatafora J.W."/>
            <person name="Yadav J.S."/>
            <person name="Aerts A."/>
            <person name="Benoit I."/>
            <person name="Boyd A."/>
            <person name="Carlson A."/>
            <person name="Copeland A."/>
            <person name="Coutinho P.M."/>
            <person name="de Vries R.P."/>
            <person name="Ferreira P."/>
            <person name="Findley K."/>
            <person name="Foster B."/>
            <person name="Gaskell J."/>
            <person name="Glotzer D."/>
            <person name="Gorecki P."/>
            <person name="Heitman J."/>
            <person name="Hesse C."/>
            <person name="Hori C."/>
            <person name="Igarashi K."/>
            <person name="Jurgens J.A."/>
            <person name="Kallen N."/>
            <person name="Kersten P."/>
            <person name="Kohler A."/>
            <person name="Kuees U."/>
            <person name="Kumar T.K.A."/>
            <person name="Kuo A."/>
            <person name="LaButti K."/>
            <person name="Larrondo L.F."/>
            <person name="Lindquist E."/>
            <person name="Ling A."/>
            <person name="Lombard V."/>
            <person name="Lucas S."/>
            <person name="Lundell T."/>
            <person name="Martin R."/>
            <person name="McLaughlin D.J."/>
            <person name="Morgenstern I."/>
            <person name="Morin E."/>
            <person name="Murat C."/>
            <person name="Nagy L.G."/>
            <person name="Nolan M."/>
            <person name="Ohm R.A."/>
            <person name="Patyshakuliyeva A."/>
            <person name="Rokas A."/>
            <person name="Ruiz-Duenas F.J."/>
            <person name="Sabat G."/>
            <person name="Salamov A."/>
            <person name="Samejima M."/>
            <person name="Schmutz J."/>
            <person name="Slot J.C."/>
            <person name="St John F."/>
            <person name="Stenlid J."/>
            <person name="Sun H."/>
            <person name="Sun S."/>
            <person name="Syed K."/>
            <person name="Tsang A."/>
            <person name="Wiebenga A."/>
            <person name="Young D."/>
            <person name="Pisabarro A."/>
            <person name="Eastwood D.C."/>
            <person name="Martin F."/>
            <person name="Cullen D."/>
            <person name="Grigoriev I.V."/>
            <person name="Hibbett D.S."/>
        </authorList>
    </citation>
    <scope>NUCLEOTIDE SEQUENCE [LARGE SCALE GENOMIC DNA]</scope>
    <source>
        <strain evidence="6 7">MD-104</strain>
    </source>
</reference>
<sequence>MPLLKTYIAIFVGYFLAKAGRFPPEASKGASQISMHISLPALIFANVVPAFTSSNVSALGSLFLTAFSYQLMGFAFGLIIREILYVPRNFWQGIVVLCGMSNWSNMPNAIVSSIMENSPFNPTTDPDLGVSFVSIFIVSFHLVFWVAGAARSLEWDYLPGVPQGKEAERRISWKEKPTGKFIARRILRLKVPSRDALSNPKISDTPTSSSEIHIQRKDSPIDIELQDMVEPETCGPPHRTSCLSASSNFSRCPPALNESLPAIQPVVPSPPSSQHSSDTGALTQTAVSASTFLECIKNTLRPLVAAVTPITCSLVISLLVSLVPDLKALFVDVADQEGPDWHGPDGNPPLAFVMDTASFLGDMAVPLALIVLGGSFARLKIPRPFSRLPIAAMLASAFSKMVLLPVIGVFMVQAMTRGGLIPRDALAERFVAMFLSGTPAAVYQLMVTSLYSPDGNVDILSAFLLVQYVAMIFSSAAQTAVALLLI</sequence>
<comment type="subcellular location">
    <subcellularLocation>
        <location evidence="1">Membrane</location>
        <topology evidence="1">Multi-pass membrane protein</topology>
    </subcellularLocation>
</comment>
<proteinExistence type="predicted"/>
<dbReference type="STRING" id="742152.A0A2H3JRR3"/>
<dbReference type="OMA" id="TAQFIDT"/>
<keyword evidence="4 5" id="KW-0472">Membrane</keyword>
<dbReference type="Proteomes" id="UP000218811">
    <property type="component" value="Unassembled WGS sequence"/>
</dbReference>
<evidence type="ECO:0000256" key="4">
    <source>
        <dbReference type="ARBA" id="ARBA00023136"/>
    </source>
</evidence>
<evidence type="ECO:0000313" key="6">
    <source>
        <dbReference type="EMBL" id="PCH44842.1"/>
    </source>
</evidence>
<name>A0A2H3JRR3_WOLCO</name>
<feature type="transmembrane region" description="Helical" evidence="5">
    <location>
        <begin position="303"/>
        <end position="323"/>
    </location>
</feature>
<evidence type="ECO:0000256" key="5">
    <source>
        <dbReference type="SAM" id="Phobius"/>
    </source>
</evidence>
<evidence type="ECO:0000313" key="7">
    <source>
        <dbReference type="Proteomes" id="UP000218811"/>
    </source>
</evidence>
<dbReference type="GO" id="GO:0016020">
    <property type="term" value="C:membrane"/>
    <property type="evidence" value="ECO:0007669"/>
    <property type="project" value="UniProtKB-SubCell"/>
</dbReference>
<dbReference type="PANTHER" id="PTHR31274:SF1">
    <property type="entry name" value="AGL149CP"/>
    <property type="match status" value="1"/>
</dbReference>
<dbReference type="InterPro" id="IPR040254">
    <property type="entry name" value="Ecm3-like"/>
</dbReference>
<feature type="transmembrane region" description="Helical" evidence="5">
    <location>
        <begin position="388"/>
        <end position="410"/>
    </location>
</feature>
<feature type="transmembrane region" description="Helical" evidence="5">
    <location>
        <begin position="58"/>
        <end position="78"/>
    </location>
</feature>